<keyword evidence="2" id="KW-1185">Reference proteome</keyword>
<dbReference type="Proteomes" id="UP000095472">
    <property type="component" value="Plasmid p10kb"/>
</dbReference>
<evidence type="ECO:0000313" key="1">
    <source>
        <dbReference type="EMBL" id="XPM67459.1"/>
    </source>
</evidence>
<organism evidence="1 2">
    <name type="scientific">Desertifilum tharense IPPAS B-1220</name>
    <dbReference type="NCBI Taxonomy" id="1781255"/>
    <lineage>
        <taxon>Bacteria</taxon>
        <taxon>Bacillati</taxon>
        <taxon>Cyanobacteriota</taxon>
        <taxon>Cyanophyceae</taxon>
        <taxon>Desertifilales</taxon>
        <taxon>Desertifilaceae</taxon>
        <taxon>Desertifilum</taxon>
    </lineage>
</organism>
<geneLocation type="plasmid" evidence="1 2">
    <name>p10kb</name>
</geneLocation>
<evidence type="ECO:0000313" key="2">
    <source>
        <dbReference type="Proteomes" id="UP000095472"/>
    </source>
</evidence>
<proteinExistence type="predicted"/>
<accession>A0ACD5H412</accession>
<reference evidence="1 2" key="1">
    <citation type="journal article" date="2016" name="Genome Announc.">
        <title>Draft Genome Sequence of the Thermotolerant Cyanobacterium Desertifilum sp. IPPAS B-1220.</title>
        <authorList>
            <person name="Mironov K.S."/>
            <person name="Sinetova M.A."/>
            <person name="Bolatkhan K."/>
            <person name="Zayadan B.K."/>
            <person name="Ustinova V.V."/>
            <person name="Kupriyanova E.V."/>
            <person name="Skrypnik A.N."/>
            <person name="Gogoleva N.E."/>
            <person name="Gogolev Y.V."/>
            <person name="Los D.A."/>
        </authorList>
    </citation>
    <scope>NUCLEOTIDE SEQUENCE [LARGE SCALE GENOMIC DNA]</scope>
    <source>
        <strain evidence="1 2">IPPAS B-1220</strain>
    </source>
</reference>
<sequence length="70" mass="8174">MKELDDQLGKPIDRYERVKLELKYCIAETDPIKRAILESDIARHNSIPVQKVRELLKSMESKPRSNDHNA</sequence>
<gene>
    <name evidence="1" type="ORF">BH720_037650</name>
</gene>
<keyword evidence="1" id="KW-0614">Plasmid</keyword>
<dbReference type="EMBL" id="CP182910">
    <property type="protein sequence ID" value="XPM67459.1"/>
    <property type="molecule type" value="Genomic_DNA"/>
</dbReference>
<name>A0ACD5H412_9CYAN</name>
<protein>
    <submittedName>
        <fullName evidence="1">Uncharacterized protein</fullName>
    </submittedName>
</protein>